<evidence type="ECO:0000313" key="2">
    <source>
        <dbReference type="Proteomes" id="UP000789508"/>
    </source>
</evidence>
<sequence>SIRLVGYFTRIMVEKTDNRICETLEVGEDYGSVRTRGQSNKTALLSENSNDNSVRRNIASLDVLCQSALPEIYNTSSTCISCKGSGTLSRQDCGDGTKCTIPPSDNKSHILGTKREDFEVHVRGVNSFRTSDNGVVEIPEINTSIKSENNKDIIVEFKSCPNRRTIENLQASFGKLFRIGTLGGTTWTTEIQKEPCHYVLAHPGSGTKDDQESLTQVSKYEDQNGALCDNKLLVVDTFENDSDRRNLASFIGCELPSDSGDPKGLQLYMMWAAKFGFNHIIIIGEIDYGMIFLDCYGRVFLWEDMCQMLWPMGNSLEEARLNDGKDNLYWILLNDEVICEIEVPPECA</sequence>
<dbReference type="AlphaFoldDB" id="A0A9N9N6I3"/>
<comment type="caution">
    <text evidence="1">The sequence shown here is derived from an EMBL/GenBank/DDBJ whole genome shotgun (WGS) entry which is preliminary data.</text>
</comment>
<dbReference type="OrthoDB" id="2433538at2759"/>
<gene>
    <name evidence="1" type="ORF">ALEPTO_LOCUS11706</name>
</gene>
<reference evidence="1" key="1">
    <citation type="submission" date="2021-06" db="EMBL/GenBank/DDBJ databases">
        <authorList>
            <person name="Kallberg Y."/>
            <person name="Tangrot J."/>
            <person name="Rosling A."/>
        </authorList>
    </citation>
    <scope>NUCLEOTIDE SEQUENCE</scope>
    <source>
        <strain evidence="1">FL130A</strain>
    </source>
</reference>
<proteinExistence type="predicted"/>
<keyword evidence="2" id="KW-1185">Reference proteome</keyword>
<feature type="non-terminal residue" evidence="1">
    <location>
        <position position="1"/>
    </location>
</feature>
<name>A0A9N9N6I3_9GLOM</name>
<feature type="non-terminal residue" evidence="1">
    <location>
        <position position="348"/>
    </location>
</feature>
<dbReference type="EMBL" id="CAJVPS010020628">
    <property type="protein sequence ID" value="CAG8704961.1"/>
    <property type="molecule type" value="Genomic_DNA"/>
</dbReference>
<protein>
    <submittedName>
        <fullName evidence="1">7357_t:CDS:1</fullName>
    </submittedName>
</protein>
<dbReference type="Proteomes" id="UP000789508">
    <property type="component" value="Unassembled WGS sequence"/>
</dbReference>
<accession>A0A9N9N6I3</accession>
<evidence type="ECO:0000313" key="1">
    <source>
        <dbReference type="EMBL" id="CAG8704961.1"/>
    </source>
</evidence>
<organism evidence="1 2">
    <name type="scientific">Ambispora leptoticha</name>
    <dbReference type="NCBI Taxonomy" id="144679"/>
    <lineage>
        <taxon>Eukaryota</taxon>
        <taxon>Fungi</taxon>
        <taxon>Fungi incertae sedis</taxon>
        <taxon>Mucoromycota</taxon>
        <taxon>Glomeromycotina</taxon>
        <taxon>Glomeromycetes</taxon>
        <taxon>Archaeosporales</taxon>
        <taxon>Ambisporaceae</taxon>
        <taxon>Ambispora</taxon>
    </lineage>
</organism>